<reference evidence="2 3" key="1">
    <citation type="submission" date="2017-07" db="EMBL/GenBank/DDBJ databases">
        <title>Draft Genome Sequences of Select Purple Nonsulfur Bacteria.</title>
        <authorList>
            <person name="Lasarre B."/>
            <person name="Mckinlay J.B."/>
        </authorList>
    </citation>
    <scope>NUCLEOTIDE SEQUENCE [LARGE SCALE GENOMIC DNA]</scope>
    <source>
        <strain evidence="2 3">DSM 11290</strain>
    </source>
</reference>
<dbReference type="AlphaFoldDB" id="A0A327JNY4"/>
<dbReference type="OrthoDB" id="9798164at2"/>
<sequence>MKIASIETHERLEAMRKAERRQFQRVQVSLLGRFMLENRTEYPCQVTDMSPGGASLVTPIIGNIGERVIAYIDHIGRIEGNITRYTEGGFAMSVDATPRKREKLADQLTWLANRYILNLPEDRRHERVIPDNPITDLTLDDGRSYRCQAIDVSLSGAAVVIGVKPAIGTPVTLGKMRARVVRHLEKGIAVEFASVQSEDSIRKNM</sequence>
<evidence type="ECO:0000259" key="1">
    <source>
        <dbReference type="Pfam" id="PF07238"/>
    </source>
</evidence>
<dbReference type="Pfam" id="PF07238">
    <property type="entry name" value="PilZ"/>
    <property type="match status" value="2"/>
</dbReference>
<keyword evidence="3" id="KW-1185">Reference proteome</keyword>
<dbReference type="Gene3D" id="2.40.10.220">
    <property type="entry name" value="predicted glycosyltransferase like domains"/>
    <property type="match status" value="1"/>
</dbReference>
<feature type="domain" description="PilZ" evidence="1">
    <location>
        <begin position="19"/>
        <end position="107"/>
    </location>
</feature>
<gene>
    <name evidence="2" type="ORF">CH339_07315</name>
</gene>
<dbReference type="RefSeq" id="WP_111433689.1">
    <property type="nucleotide sequence ID" value="NZ_JACIGG010000002.1"/>
</dbReference>
<feature type="domain" description="PilZ" evidence="1">
    <location>
        <begin position="122"/>
        <end position="199"/>
    </location>
</feature>
<protein>
    <submittedName>
        <fullName evidence="2">Pilus assembly protein PilZ</fullName>
    </submittedName>
</protein>
<accession>A0A327JNY4</accession>
<dbReference type="InterPro" id="IPR009875">
    <property type="entry name" value="PilZ_domain"/>
</dbReference>
<organism evidence="2 3">
    <name type="scientific">Rhodobium orientis</name>
    <dbReference type="NCBI Taxonomy" id="34017"/>
    <lineage>
        <taxon>Bacteria</taxon>
        <taxon>Pseudomonadati</taxon>
        <taxon>Pseudomonadota</taxon>
        <taxon>Alphaproteobacteria</taxon>
        <taxon>Hyphomicrobiales</taxon>
        <taxon>Rhodobiaceae</taxon>
        <taxon>Rhodobium</taxon>
    </lineage>
</organism>
<dbReference type="Proteomes" id="UP000249299">
    <property type="component" value="Unassembled WGS sequence"/>
</dbReference>
<comment type="caution">
    <text evidence="2">The sequence shown here is derived from an EMBL/GenBank/DDBJ whole genome shotgun (WGS) entry which is preliminary data.</text>
</comment>
<dbReference type="GO" id="GO:0035438">
    <property type="term" value="F:cyclic-di-GMP binding"/>
    <property type="evidence" value="ECO:0007669"/>
    <property type="project" value="InterPro"/>
</dbReference>
<evidence type="ECO:0000313" key="2">
    <source>
        <dbReference type="EMBL" id="RAI28149.1"/>
    </source>
</evidence>
<name>A0A327JNY4_9HYPH</name>
<evidence type="ECO:0000313" key="3">
    <source>
        <dbReference type="Proteomes" id="UP000249299"/>
    </source>
</evidence>
<proteinExistence type="predicted"/>
<dbReference type="EMBL" id="NPEV01000011">
    <property type="protein sequence ID" value="RAI28149.1"/>
    <property type="molecule type" value="Genomic_DNA"/>
</dbReference>
<dbReference type="SUPFAM" id="SSF141371">
    <property type="entry name" value="PilZ domain-like"/>
    <property type="match status" value="2"/>
</dbReference>